<keyword evidence="1" id="KW-0472">Membrane</keyword>
<dbReference type="PANTHER" id="PTHR31134">
    <property type="entry name" value="TRANSMEMBRANE PROTEIN 128"/>
    <property type="match status" value="1"/>
</dbReference>
<organism evidence="2 3">
    <name type="scientific">Branchiostoma lanceolatum</name>
    <name type="common">Common lancelet</name>
    <name type="synonym">Amphioxus lanceolatum</name>
    <dbReference type="NCBI Taxonomy" id="7740"/>
    <lineage>
        <taxon>Eukaryota</taxon>
        <taxon>Metazoa</taxon>
        <taxon>Chordata</taxon>
        <taxon>Cephalochordata</taxon>
        <taxon>Leptocardii</taxon>
        <taxon>Amphioxiformes</taxon>
        <taxon>Branchiostomatidae</taxon>
        <taxon>Branchiostoma</taxon>
    </lineage>
</organism>
<keyword evidence="1" id="KW-0812">Transmembrane</keyword>
<dbReference type="OrthoDB" id="58903at2759"/>
<feature type="transmembrane region" description="Helical" evidence="1">
    <location>
        <begin position="50"/>
        <end position="71"/>
    </location>
</feature>
<dbReference type="Proteomes" id="UP000838412">
    <property type="component" value="Chromosome 1"/>
</dbReference>
<dbReference type="AlphaFoldDB" id="A0A8J9YQK2"/>
<reference evidence="2" key="1">
    <citation type="submission" date="2022-01" db="EMBL/GenBank/DDBJ databases">
        <authorList>
            <person name="Braso-Vives M."/>
        </authorList>
    </citation>
    <scope>NUCLEOTIDE SEQUENCE</scope>
</reference>
<evidence type="ECO:0000313" key="2">
    <source>
        <dbReference type="EMBL" id="CAH1231639.1"/>
    </source>
</evidence>
<keyword evidence="3" id="KW-1185">Reference proteome</keyword>
<dbReference type="Pfam" id="PF20479">
    <property type="entry name" value="TMEM128"/>
    <property type="match status" value="1"/>
</dbReference>
<evidence type="ECO:0000313" key="3">
    <source>
        <dbReference type="Proteomes" id="UP000838412"/>
    </source>
</evidence>
<protein>
    <submittedName>
        <fullName evidence="2">TMEM128 protein</fullName>
    </submittedName>
</protein>
<evidence type="ECO:0000256" key="1">
    <source>
        <dbReference type="SAM" id="Phobius"/>
    </source>
</evidence>
<feature type="transmembrane region" description="Helical" evidence="1">
    <location>
        <begin position="115"/>
        <end position="138"/>
    </location>
</feature>
<gene>
    <name evidence="2" type="primary">TMEM128</name>
    <name evidence="2" type="ORF">BLAG_LOCUS1300</name>
</gene>
<name>A0A8J9YQK2_BRALA</name>
<accession>A0A8J9YQK2</accession>
<feature type="transmembrane region" description="Helical" evidence="1">
    <location>
        <begin position="144"/>
        <end position="164"/>
    </location>
</feature>
<dbReference type="InterPro" id="IPR033579">
    <property type="entry name" value="TMEM128"/>
</dbReference>
<proteinExistence type="predicted"/>
<keyword evidence="1" id="KW-1133">Transmembrane helix</keyword>
<feature type="transmembrane region" description="Helical" evidence="1">
    <location>
        <begin position="77"/>
        <end position="103"/>
    </location>
</feature>
<dbReference type="PANTHER" id="PTHR31134:SF1">
    <property type="entry name" value="TRANSMEMBRANE PROTEIN 128"/>
    <property type="match status" value="1"/>
</dbReference>
<dbReference type="EMBL" id="OV696686">
    <property type="protein sequence ID" value="CAH1231639.1"/>
    <property type="molecule type" value="Genomic_DNA"/>
</dbReference>
<sequence length="165" mass="18727">MADDNDRSAVLRRRVQTRLAESIMQQLQDDSQDKPPAKEEKLSRINVHTIFWLVASMAMFYYTDIAVALRVDPRINWLWLFPGAVMMGLNVVIGVFLIVWLSWIKGVSTDEWEKLYPSAIPTATASFIVGGLCCMVGLWPVWGFLTPIILFTLFMGVVMVISLFP</sequence>